<dbReference type="RefSeq" id="WP_106987441.1">
    <property type="nucleotide sequence ID" value="NZ_DBGCOW010000095.1"/>
</dbReference>
<keyword evidence="2" id="KW-0378">Hydrolase</keyword>
<keyword evidence="3" id="KW-0472">Membrane</keyword>
<dbReference type="GO" id="GO:0016810">
    <property type="term" value="F:hydrolase activity, acting on carbon-nitrogen (but not peptide) bonds"/>
    <property type="evidence" value="ECO:0007669"/>
    <property type="project" value="InterPro"/>
</dbReference>
<dbReference type="PANTHER" id="PTHR10587:SF133">
    <property type="entry name" value="CHITIN DEACETYLASE 1-RELATED"/>
    <property type="match status" value="1"/>
</dbReference>
<keyword evidence="6" id="KW-1185">Reference proteome</keyword>
<keyword evidence="3" id="KW-1133">Transmembrane helix</keyword>
<feature type="transmembrane region" description="Helical" evidence="3">
    <location>
        <begin position="12"/>
        <end position="35"/>
    </location>
</feature>
<dbReference type="AlphaFoldDB" id="A0A2T3G1B8"/>
<dbReference type="GO" id="GO:0046872">
    <property type="term" value="F:metal ion binding"/>
    <property type="evidence" value="ECO:0007669"/>
    <property type="project" value="UniProtKB-KW"/>
</dbReference>
<dbReference type="GO" id="GO:0005975">
    <property type="term" value="P:carbohydrate metabolic process"/>
    <property type="evidence" value="ECO:0007669"/>
    <property type="project" value="InterPro"/>
</dbReference>
<evidence type="ECO:0000256" key="3">
    <source>
        <dbReference type="SAM" id="Phobius"/>
    </source>
</evidence>
<dbReference type="GO" id="GO:0016020">
    <property type="term" value="C:membrane"/>
    <property type="evidence" value="ECO:0007669"/>
    <property type="project" value="TreeGrafter"/>
</dbReference>
<protein>
    <submittedName>
        <fullName evidence="5">Polysaccharide deacetylase</fullName>
    </submittedName>
</protein>
<dbReference type="Proteomes" id="UP000241201">
    <property type="component" value="Unassembled WGS sequence"/>
</dbReference>
<dbReference type="PANTHER" id="PTHR10587">
    <property type="entry name" value="GLYCOSYL TRANSFERASE-RELATED"/>
    <property type="match status" value="1"/>
</dbReference>
<evidence type="ECO:0000313" key="5">
    <source>
        <dbReference type="EMBL" id="PST41303.1"/>
    </source>
</evidence>
<evidence type="ECO:0000313" key="6">
    <source>
        <dbReference type="Proteomes" id="UP000241201"/>
    </source>
</evidence>
<dbReference type="InterPro" id="IPR011330">
    <property type="entry name" value="Glyco_hydro/deAcase_b/a-brl"/>
</dbReference>
<dbReference type="Pfam" id="PF01522">
    <property type="entry name" value="Polysacc_deac_1"/>
    <property type="match status" value="1"/>
</dbReference>
<comment type="caution">
    <text evidence="5">The sequence shown here is derived from an EMBL/GenBank/DDBJ whole genome shotgun (WGS) entry which is preliminary data.</text>
</comment>
<reference evidence="6" key="1">
    <citation type="submission" date="2018-03" db="EMBL/GenBank/DDBJ databases">
        <title>Lachnoclostridium SNUG30370 gen.nov., sp.nov., isolated from human faeces.</title>
        <authorList>
            <person name="Seo B."/>
            <person name="Jeon K."/>
            <person name="Ko G."/>
        </authorList>
    </citation>
    <scope>NUCLEOTIDE SEQUENCE [LARGE SCALE GENOMIC DNA]</scope>
    <source>
        <strain evidence="6">SNUG30370</strain>
    </source>
</reference>
<dbReference type="GeneID" id="77470256"/>
<sequence length="440" mass="51107">MNRRRNYYERESKVPIFIAVVVVIVIIIGSFVLLFNGERNYKEYNSYDENTKQYGTVERYEKENDHFYVSFYYPKVKEKNLNKIIKESNNNYLKSQRKKKDQKDILYLDYSCKKIYKQYIVVKLDYKRVSENKKKTDQLKYIMTYDCKTNQLLTLKDCLRGKYGDLLNSMGIGEFNKDSTSIEVGKKSFTYYSDQKLKNKIVVNYEQNKDYIKLANKNIPSNAPLDIKAPKLMKVDPKKKMVAITLDDGPHKTLTERAMAAFEKYNGRATFFELGRNMEIYPNIVKEVYERGHELASHTYSHAQLTKLDPVTLDAEINRTQEACFKASGTEPTLIRPPYGAKNDNVKNAFHSYGLNMILWDGDTEDWRYSKKPDGAQTVCNNIIADAKVKSGDGNIILIHDIHENSIAGLEMALDQLSKEGYQFVTVSDLIKYKGHSEYR</sequence>
<proteinExistence type="predicted"/>
<dbReference type="SUPFAM" id="SSF88713">
    <property type="entry name" value="Glycoside hydrolase/deacetylase"/>
    <property type="match status" value="1"/>
</dbReference>
<dbReference type="InterPro" id="IPR002509">
    <property type="entry name" value="NODB_dom"/>
</dbReference>
<name>A0A2T3G1B8_9FIRM</name>
<evidence type="ECO:0000259" key="4">
    <source>
        <dbReference type="PROSITE" id="PS51677"/>
    </source>
</evidence>
<dbReference type="InterPro" id="IPR050248">
    <property type="entry name" value="Polysacc_deacetylase_ArnD"/>
</dbReference>
<dbReference type="EMBL" id="PYLP01000003">
    <property type="protein sequence ID" value="PST41303.1"/>
    <property type="molecule type" value="Genomic_DNA"/>
</dbReference>
<keyword evidence="3" id="KW-0812">Transmembrane</keyword>
<dbReference type="Gene3D" id="3.20.20.370">
    <property type="entry name" value="Glycoside hydrolase/deacetylase"/>
    <property type="match status" value="1"/>
</dbReference>
<evidence type="ECO:0000256" key="1">
    <source>
        <dbReference type="ARBA" id="ARBA00022723"/>
    </source>
</evidence>
<organism evidence="5 6">
    <name type="scientific">Faecalibacillus faecis</name>
    <dbReference type="NCBI Taxonomy" id="1982628"/>
    <lineage>
        <taxon>Bacteria</taxon>
        <taxon>Bacillati</taxon>
        <taxon>Bacillota</taxon>
        <taxon>Erysipelotrichia</taxon>
        <taxon>Erysipelotrichales</taxon>
        <taxon>Coprobacillaceae</taxon>
        <taxon>Faecalibacillus</taxon>
    </lineage>
</organism>
<gene>
    <name evidence="5" type="ORF">C7U55_03955</name>
</gene>
<evidence type="ECO:0000256" key="2">
    <source>
        <dbReference type="ARBA" id="ARBA00022801"/>
    </source>
</evidence>
<keyword evidence="1" id="KW-0479">Metal-binding</keyword>
<dbReference type="PROSITE" id="PS51677">
    <property type="entry name" value="NODB"/>
    <property type="match status" value="1"/>
</dbReference>
<accession>A0A2T3G1B8</accession>
<feature type="domain" description="NodB homology" evidence="4">
    <location>
        <begin position="240"/>
        <end position="425"/>
    </location>
</feature>